<name>A0A7R9T8Y4_9VIRI</name>
<dbReference type="PANTHER" id="PTHR10909">
    <property type="entry name" value="ELECTRON TRANSPORT OXIDOREDUCTASE"/>
    <property type="match status" value="1"/>
</dbReference>
<accession>A0A7R9T8Y4</accession>
<dbReference type="InterPro" id="IPR036250">
    <property type="entry name" value="AcylCo_DH-like_C"/>
</dbReference>
<dbReference type="GO" id="GO:0003997">
    <property type="term" value="F:acyl-CoA oxidase activity"/>
    <property type="evidence" value="ECO:0007669"/>
    <property type="project" value="InterPro"/>
</dbReference>
<dbReference type="GO" id="GO:0005504">
    <property type="term" value="F:fatty acid binding"/>
    <property type="evidence" value="ECO:0007669"/>
    <property type="project" value="TreeGrafter"/>
</dbReference>
<gene>
    <name evidence="1" type="ORF">PCOL08062_LOCUS664</name>
</gene>
<dbReference type="InterPro" id="IPR012258">
    <property type="entry name" value="Acyl-CoA_oxidase"/>
</dbReference>
<dbReference type="GO" id="GO:0055088">
    <property type="term" value="P:lipid homeostasis"/>
    <property type="evidence" value="ECO:0007669"/>
    <property type="project" value="TreeGrafter"/>
</dbReference>
<dbReference type="AlphaFoldDB" id="A0A7R9T8Y4"/>
<dbReference type="GO" id="GO:0071949">
    <property type="term" value="F:FAD binding"/>
    <property type="evidence" value="ECO:0007669"/>
    <property type="project" value="InterPro"/>
</dbReference>
<dbReference type="InterPro" id="IPR046373">
    <property type="entry name" value="Acyl-CoA_Oxase/DH_mid-dom_sf"/>
</dbReference>
<dbReference type="SUPFAM" id="SSF47203">
    <property type="entry name" value="Acyl-CoA dehydrogenase C-terminal domain-like"/>
    <property type="match status" value="1"/>
</dbReference>
<dbReference type="GO" id="GO:0005777">
    <property type="term" value="C:peroxisome"/>
    <property type="evidence" value="ECO:0007669"/>
    <property type="project" value="InterPro"/>
</dbReference>
<evidence type="ECO:0008006" key="2">
    <source>
        <dbReference type="Google" id="ProtNLM"/>
    </source>
</evidence>
<dbReference type="InterPro" id="IPR009100">
    <property type="entry name" value="AcylCoA_DH/oxidase_NM_dom_sf"/>
</dbReference>
<dbReference type="Gene3D" id="2.40.110.10">
    <property type="entry name" value="Butyryl-CoA Dehydrogenase, subunit A, domain 2"/>
    <property type="match status" value="1"/>
</dbReference>
<dbReference type="SUPFAM" id="SSF56645">
    <property type="entry name" value="Acyl-CoA dehydrogenase NM domain-like"/>
    <property type="match status" value="1"/>
</dbReference>
<sequence>MVAYERAHPAEAGPDPAAAGAWVGDALVAGEAADAEWAAAFRSALEPGRDLRPFDHGASTRLLQDVIRSGLLRLTDVRDNPERFFLAHRIIAQAISDYAPGFWVRFTVHYNLCFGTVVALGEERHLAELEAMERAGDVGCFGLTERHAGVNSGLVVETLARYDAASDSFVISSPADGACKNWISSGLQANKACVVADLIMPDGTSRGAHAFLVPLRERVGGALLPGVSMGDMGVKTIANDLDNAWIRFTELRVPHSALLSRYGDVVDGAYVQKKAGVKNFQMIGQRLFSGRVCVAQAAMIFSRKIFDGARRYADGKLCWSPDGSSPPLSDLPQLRSLFAEGQATLDGLDDFIGRAEAALCDVLRRDAIPSLELQQAIAVGKVACVERCISLLVRLKQDMGSYSLMAESGFQRADFLQMCKFAEGDSRILSQKMARDRMTDFAKGRTPAGGSSEAEEVLCAQLAAALAAAEGGRGGRAAAWNASWRTVYRLADAIQDRFLATWDARASPAARPEAIASRM</sequence>
<dbReference type="EMBL" id="HBDZ01000851">
    <property type="protein sequence ID" value="CAD8228774.1"/>
    <property type="molecule type" value="Transcribed_RNA"/>
</dbReference>
<evidence type="ECO:0000313" key="1">
    <source>
        <dbReference type="EMBL" id="CAD8228774.1"/>
    </source>
</evidence>
<reference evidence="1" key="1">
    <citation type="submission" date="2021-01" db="EMBL/GenBank/DDBJ databases">
        <authorList>
            <person name="Corre E."/>
            <person name="Pelletier E."/>
            <person name="Niang G."/>
            <person name="Scheremetjew M."/>
            <person name="Finn R."/>
            <person name="Kale V."/>
            <person name="Holt S."/>
            <person name="Cochrane G."/>
            <person name="Meng A."/>
            <person name="Brown T."/>
            <person name="Cohen L."/>
        </authorList>
    </citation>
    <scope>NUCLEOTIDE SEQUENCE</scope>
    <source>
        <strain evidence="1">CCMP1413</strain>
    </source>
</reference>
<dbReference type="Gene3D" id="1.20.140.10">
    <property type="entry name" value="Butyryl-CoA Dehydrogenase, subunit A, domain 3"/>
    <property type="match status" value="1"/>
</dbReference>
<dbReference type="GO" id="GO:0033540">
    <property type="term" value="P:fatty acid beta-oxidation using acyl-CoA oxidase"/>
    <property type="evidence" value="ECO:0007669"/>
    <property type="project" value="TreeGrafter"/>
</dbReference>
<proteinExistence type="predicted"/>
<organism evidence="1">
    <name type="scientific">Prasinoderma coloniale</name>
    <dbReference type="NCBI Taxonomy" id="156133"/>
    <lineage>
        <taxon>Eukaryota</taxon>
        <taxon>Viridiplantae</taxon>
        <taxon>Prasinodermophyta</taxon>
        <taxon>Prasinodermophyceae</taxon>
        <taxon>Prasinodermales</taxon>
        <taxon>Prasinodermaceae</taxon>
        <taxon>Prasinoderma</taxon>
    </lineage>
</organism>
<protein>
    <recommendedName>
        <fullName evidence="2">Acyl-coenzyme A oxidase</fullName>
    </recommendedName>
</protein>